<dbReference type="PROSITE" id="PS51257">
    <property type="entry name" value="PROKAR_LIPOPROTEIN"/>
    <property type="match status" value="1"/>
</dbReference>
<proteinExistence type="predicted"/>
<dbReference type="InterPro" id="IPR026265">
    <property type="entry name" value="LptC"/>
</dbReference>
<dbReference type="Proteomes" id="UP001207918">
    <property type="component" value="Unassembled WGS sequence"/>
</dbReference>
<comment type="caution">
    <text evidence="2">The sequence shown here is derived from an EMBL/GenBank/DDBJ whole genome shotgun (WGS) entry which is preliminary data.</text>
</comment>
<dbReference type="Gene3D" id="2.60.450.10">
    <property type="entry name" value="Lipopolysaccharide (LPS) transport protein A like domain"/>
    <property type="match status" value="1"/>
</dbReference>
<dbReference type="NCBIfam" id="TIGR04409">
    <property type="entry name" value="LptC_YrbK"/>
    <property type="match status" value="1"/>
</dbReference>
<protein>
    <submittedName>
        <fullName evidence="2">LPS export ABC transporter periplasmic protein LptC</fullName>
    </submittedName>
</protein>
<name>A0ABT3PL24_9BACT</name>
<reference evidence="2 3" key="1">
    <citation type="submission" date="2021-03" db="EMBL/GenBank/DDBJ databases">
        <title>Aliifodinibius sp. nov., a new bacterium isolated from saline soil.</title>
        <authorList>
            <person name="Galisteo C."/>
            <person name="De La Haba R."/>
            <person name="Sanchez-Porro C."/>
            <person name="Ventosa A."/>
        </authorList>
    </citation>
    <scope>NUCLEOTIDE SEQUENCE [LARGE SCALE GENOMIC DNA]</scope>
    <source>
        <strain evidence="2 3">1BSP15-2V2</strain>
    </source>
</reference>
<keyword evidence="3" id="KW-1185">Reference proteome</keyword>
<sequence length="187" mass="20885">MEPHKTLFSFFLSLLLLAGLSSCGELSQEQAVQVDEALSDSLTSTTESWDVEMDIIEEKFTKMHLTGSYAATYTTKDSNATRIKGPVNIQLYDTTGQITTWASSNRAVYNADEAIFELYGDVKVRTVTDRHLESEYLKWMQSNNNITTPKFVIIRTPSDSIAGTGFEGTTDLNDYTIHEPTGQFTVD</sequence>
<evidence type="ECO:0000256" key="1">
    <source>
        <dbReference type="SAM" id="SignalP"/>
    </source>
</evidence>
<keyword evidence="1" id="KW-0732">Signal</keyword>
<dbReference type="RefSeq" id="WP_265765377.1">
    <property type="nucleotide sequence ID" value="NZ_JAGGJA010000004.1"/>
</dbReference>
<evidence type="ECO:0000313" key="2">
    <source>
        <dbReference type="EMBL" id="MCW9706650.1"/>
    </source>
</evidence>
<dbReference type="InterPro" id="IPR010664">
    <property type="entry name" value="LipoPS_assembly_LptC-rel"/>
</dbReference>
<evidence type="ECO:0000313" key="3">
    <source>
        <dbReference type="Proteomes" id="UP001207918"/>
    </source>
</evidence>
<feature type="signal peptide" evidence="1">
    <location>
        <begin position="1"/>
        <end position="27"/>
    </location>
</feature>
<accession>A0ABT3PL24</accession>
<dbReference type="EMBL" id="JAGGJA010000004">
    <property type="protein sequence ID" value="MCW9706650.1"/>
    <property type="molecule type" value="Genomic_DNA"/>
</dbReference>
<organism evidence="2 3">
    <name type="scientific">Fodinibius salsisoli</name>
    <dbReference type="NCBI Taxonomy" id="2820877"/>
    <lineage>
        <taxon>Bacteria</taxon>
        <taxon>Pseudomonadati</taxon>
        <taxon>Balneolota</taxon>
        <taxon>Balneolia</taxon>
        <taxon>Balneolales</taxon>
        <taxon>Balneolaceae</taxon>
        <taxon>Fodinibius</taxon>
    </lineage>
</organism>
<dbReference type="Pfam" id="PF06835">
    <property type="entry name" value="LptC"/>
    <property type="match status" value="1"/>
</dbReference>
<feature type="chain" id="PRO_5046035738" evidence="1">
    <location>
        <begin position="28"/>
        <end position="187"/>
    </location>
</feature>
<gene>
    <name evidence="2" type="primary">lptC</name>
    <name evidence="2" type="ORF">J6I44_07270</name>
</gene>